<dbReference type="RefSeq" id="XP_002293547.1">
    <property type="nucleotide sequence ID" value="XM_002293511.1"/>
</dbReference>
<proteinExistence type="predicted"/>
<dbReference type="InParanoid" id="B8CBA2"/>
<dbReference type="HOGENOM" id="CLU_470546_0_0_1"/>
<evidence type="ECO:0000313" key="4">
    <source>
        <dbReference type="Proteomes" id="UP000001449"/>
    </source>
</evidence>
<feature type="compositionally biased region" description="Polar residues" evidence="1">
    <location>
        <begin position="467"/>
        <end position="487"/>
    </location>
</feature>
<feature type="region of interest" description="Disordered" evidence="1">
    <location>
        <begin position="97"/>
        <end position="144"/>
    </location>
</feature>
<dbReference type="GeneID" id="7453021"/>
<feature type="domain" description="MCM3-like winged helix" evidence="2">
    <location>
        <begin position="493"/>
        <end position="573"/>
    </location>
</feature>
<evidence type="ECO:0000259" key="2">
    <source>
        <dbReference type="Pfam" id="PF23191"/>
    </source>
</evidence>
<dbReference type="PaxDb" id="35128-Thaps24641"/>
<feature type="region of interest" description="Disordered" evidence="1">
    <location>
        <begin position="467"/>
        <end position="489"/>
    </location>
</feature>
<name>B8CBA2_THAPS</name>
<keyword evidence="4" id="KW-1185">Reference proteome</keyword>
<dbReference type="AlphaFoldDB" id="B8CBA2"/>
<dbReference type="eggNOG" id="ENOG502T8JT">
    <property type="taxonomic scope" value="Eukaryota"/>
</dbReference>
<dbReference type="Proteomes" id="UP000001449">
    <property type="component" value="Chromosome 13"/>
</dbReference>
<protein>
    <recommendedName>
        <fullName evidence="2">MCM3-like winged helix domain-containing protein</fullName>
    </recommendedName>
</protein>
<dbReference type="KEGG" id="tps:THAPSDRAFT_24641"/>
<dbReference type="Pfam" id="PF23191">
    <property type="entry name" value="WHD_MCM3_C"/>
    <property type="match status" value="1"/>
</dbReference>
<reference evidence="3 4" key="2">
    <citation type="journal article" date="2008" name="Nature">
        <title>The Phaeodactylum genome reveals the evolutionary history of diatom genomes.</title>
        <authorList>
            <person name="Bowler C."/>
            <person name="Allen A.E."/>
            <person name="Badger J.H."/>
            <person name="Grimwood J."/>
            <person name="Jabbari K."/>
            <person name="Kuo A."/>
            <person name="Maheswari U."/>
            <person name="Martens C."/>
            <person name="Maumus F."/>
            <person name="Otillar R.P."/>
            <person name="Rayko E."/>
            <person name="Salamov A."/>
            <person name="Vandepoele K."/>
            <person name="Beszteri B."/>
            <person name="Gruber A."/>
            <person name="Heijde M."/>
            <person name="Katinka M."/>
            <person name="Mock T."/>
            <person name="Valentin K."/>
            <person name="Verret F."/>
            <person name="Berges J.A."/>
            <person name="Brownlee C."/>
            <person name="Cadoret J.P."/>
            <person name="Chiovitti A."/>
            <person name="Choi C.J."/>
            <person name="Coesel S."/>
            <person name="De Martino A."/>
            <person name="Detter J.C."/>
            <person name="Durkin C."/>
            <person name="Falciatore A."/>
            <person name="Fournet J."/>
            <person name="Haruta M."/>
            <person name="Huysman M.J."/>
            <person name="Jenkins B.D."/>
            <person name="Jiroutova K."/>
            <person name="Jorgensen R.E."/>
            <person name="Joubert Y."/>
            <person name="Kaplan A."/>
            <person name="Kroger N."/>
            <person name="Kroth P.G."/>
            <person name="La Roche J."/>
            <person name="Lindquist E."/>
            <person name="Lommer M."/>
            <person name="Martin-Jezequel V."/>
            <person name="Lopez P.J."/>
            <person name="Lucas S."/>
            <person name="Mangogna M."/>
            <person name="McGinnis K."/>
            <person name="Medlin L.K."/>
            <person name="Montsant A."/>
            <person name="Oudot-Le Secq M.P."/>
            <person name="Napoli C."/>
            <person name="Obornik M."/>
            <person name="Parker M.S."/>
            <person name="Petit J.L."/>
            <person name="Porcel B.M."/>
            <person name="Poulsen N."/>
            <person name="Robison M."/>
            <person name="Rychlewski L."/>
            <person name="Rynearson T.A."/>
            <person name="Schmutz J."/>
            <person name="Shapiro H."/>
            <person name="Siaut M."/>
            <person name="Stanley M."/>
            <person name="Sussman M.R."/>
            <person name="Taylor A.R."/>
            <person name="Vardi A."/>
            <person name="von Dassow P."/>
            <person name="Vyverman W."/>
            <person name="Willis A."/>
            <person name="Wyrwicz L.S."/>
            <person name="Rokhsar D.S."/>
            <person name="Weissenbach J."/>
            <person name="Armbrust E.V."/>
            <person name="Green B.R."/>
            <person name="Van de Peer Y."/>
            <person name="Grigoriev I.V."/>
        </authorList>
    </citation>
    <scope>NUCLEOTIDE SEQUENCE [LARGE SCALE GENOMIC DNA]</scope>
    <source>
        <strain evidence="3 4">CCMP1335</strain>
    </source>
</reference>
<dbReference type="InterPro" id="IPR056575">
    <property type="entry name" value="WH_MCM3_C"/>
</dbReference>
<reference evidence="3 4" key="1">
    <citation type="journal article" date="2004" name="Science">
        <title>The genome of the diatom Thalassiosira pseudonana: ecology, evolution, and metabolism.</title>
        <authorList>
            <person name="Armbrust E.V."/>
            <person name="Berges J.A."/>
            <person name="Bowler C."/>
            <person name="Green B.R."/>
            <person name="Martinez D."/>
            <person name="Putnam N.H."/>
            <person name="Zhou S."/>
            <person name="Allen A.E."/>
            <person name="Apt K.E."/>
            <person name="Bechner M."/>
            <person name="Brzezinski M.A."/>
            <person name="Chaal B.K."/>
            <person name="Chiovitti A."/>
            <person name="Davis A.K."/>
            <person name="Demarest M.S."/>
            <person name="Detter J.C."/>
            <person name="Glavina T."/>
            <person name="Goodstein D."/>
            <person name="Hadi M.Z."/>
            <person name="Hellsten U."/>
            <person name="Hildebrand M."/>
            <person name="Jenkins B.D."/>
            <person name="Jurka J."/>
            <person name="Kapitonov V.V."/>
            <person name="Kroger N."/>
            <person name="Lau W.W."/>
            <person name="Lane T.W."/>
            <person name="Larimer F.W."/>
            <person name="Lippmeier J.C."/>
            <person name="Lucas S."/>
            <person name="Medina M."/>
            <person name="Montsant A."/>
            <person name="Obornik M."/>
            <person name="Parker M.S."/>
            <person name="Palenik B."/>
            <person name="Pazour G.J."/>
            <person name="Richardson P.M."/>
            <person name="Rynearson T.A."/>
            <person name="Saito M.A."/>
            <person name="Schwartz D.C."/>
            <person name="Thamatrakoln K."/>
            <person name="Valentin K."/>
            <person name="Vardi A."/>
            <person name="Wilkerson F.P."/>
            <person name="Rokhsar D.S."/>
        </authorList>
    </citation>
    <scope>NUCLEOTIDE SEQUENCE [LARGE SCALE GENOMIC DNA]</scope>
    <source>
        <strain evidence="3 4">CCMP1335</strain>
    </source>
</reference>
<feature type="compositionally biased region" description="Low complexity" evidence="1">
    <location>
        <begin position="1"/>
        <end position="10"/>
    </location>
</feature>
<dbReference type="OMA" id="RRIAYWW"/>
<feature type="region of interest" description="Disordered" evidence="1">
    <location>
        <begin position="1"/>
        <end position="22"/>
    </location>
</feature>
<evidence type="ECO:0000256" key="1">
    <source>
        <dbReference type="SAM" id="MobiDB-lite"/>
    </source>
</evidence>
<accession>B8CBA2</accession>
<organism evidence="3 4">
    <name type="scientific">Thalassiosira pseudonana</name>
    <name type="common">Marine diatom</name>
    <name type="synonym">Cyclotella nana</name>
    <dbReference type="NCBI Taxonomy" id="35128"/>
    <lineage>
        <taxon>Eukaryota</taxon>
        <taxon>Sar</taxon>
        <taxon>Stramenopiles</taxon>
        <taxon>Ochrophyta</taxon>
        <taxon>Bacillariophyta</taxon>
        <taxon>Coscinodiscophyceae</taxon>
        <taxon>Thalassiosirophycidae</taxon>
        <taxon>Thalassiosirales</taxon>
        <taxon>Thalassiosiraceae</taxon>
        <taxon>Thalassiosira</taxon>
    </lineage>
</organism>
<dbReference type="EMBL" id="CM000648">
    <property type="protein sequence ID" value="EED89283.1"/>
    <property type="molecule type" value="Genomic_DNA"/>
</dbReference>
<gene>
    <name evidence="3" type="ORF">THAPSDRAFT_24641</name>
</gene>
<evidence type="ECO:0000313" key="3">
    <source>
        <dbReference type="EMBL" id="EED89283.1"/>
    </source>
</evidence>
<sequence length="580" mass="63531">MMATLTQSAPQPTPPTAATPPTNLQTALAIGLEVDIEARTYPGINKQGGHGKVTKLHTNPTTGLVNKVDVKYVLGGGEKEVELTYVKVHVELERGGRSRRERRVMNLDSLGGDETRKTQGTGGAQGKHGRGKENGVNPPNNGVESEASVVVGSVRKAKKNDKRKRSVLAMLDENSTKKNKGGQETARETVVDSVEISHYKDGDWVMIQDGKVADYTSILHQGRRVSYWWDDEYGWVNGVIIKPLTKVTTSSIIKWVVKVDFEDGEKETLNFHPGDKRWKVFRRGSEDVELKNSSEPVVKKAACMVNIKPTASQPKDSKPAESSVFSFTPNLKSKLQEISSKLFKRESKRSDSPPDISAVAAKAQAKVASKHAASNAISFSTKPKLTKPSSSLAGVTKIAPQSSVVDSLAKSKGWHQTVEKSAGSVKYAETLKSSSSNATSGSQQRTLMQSLYKNECDKADNFVNYMTAGSKTSGQPASPESSVQSGSDDLDVKIDHSRMQRFNSILSEIMLKQQIESMDVEEMIAKLNTYHNTTLTSDSSESSKKPFAPLEVKTYLQRLNAENRIFMVWDDGKMGVIYSI</sequence>